<accession>A0A9P0ZXU1</accession>
<dbReference type="AlphaFoldDB" id="A0A9P0ZXU1"/>
<sequence length="120" mass="13077">MRKSVAFSNESSSPCDWVGVSYDDNRRVSKIAIGGLVSNGFQRSQLGVWLAMALCPPLSEASSARHANLLRSHLQNPQRLVSANRFTSIAPILFNSKPSLSGLLSVSLDKNNLPKAWKIP</sequence>
<keyword evidence="2" id="KW-1185">Reference proteome</keyword>
<organism evidence="1 2">
    <name type="scientific">Cuscuta europaea</name>
    <name type="common">European dodder</name>
    <dbReference type="NCBI Taxonomy" id="41803"/>
    <lineage>
        <taxon>Eukaryota</taxon>
        <taxon>Viridiplantae</taxon>
        <taxon>Streptophyta</taxon>
        <taxon>Embryophyta</taxon>
        <taxon>Tracheophyta</taxon>
        <taxon>Spermatophyta</taxon>
        <taxon>Magnoliopsida</taxon>
        <taxon>eudicotyledons</taxon>
        <taxon>Gunneridae</taxon>
        <taxon>Pentapetalae</taxon>
        <taxon>asterids</taxon>
        <taxon>lamiids</taxon>
        <taxon>Solanales</taxon>
        <taxon>Convolvulaceae</taxon>
        <taxon>Cuscuteae</taxon>
        <taxon>Cuscuta</taxon>
        <taxon>Cuscuta subgen. Cuscuta</taxon>
    </lineage>
</organism>
<name>A0A9P0ZXU1_CUSEU</name>
<evidence type="ECO:0000313" key="1">
    <source>
        <dbReference type="EMBL" id="CAH9118031.1"/>
    </source>
</evidence>
<gene>
    <name evidence="1" type="ORF">CEURO_LOCUS21769</name>
</gene>
<dbReference type="EMBL" id="CAMAPE010000075">
    <property type="protein sequence ID" value="CAH9118031.1"/>
    <property type="molecule type" value="Genomic_DNA"/>
</dbReference>
<protein>
    <submittedName>
        <fullName evidence="1">Uncharacterized protein</fullName>
    </submittedName>
</protein>
<dbReference type="Proteomes" id="UP001152484">
    <property type="component" value="Unassembled WGS sequence"/>
</dbReference>
<reference evidence="1" key="1">
    <citation type="submission" date="2022-07" db="EMBL/GenBank/DDBJ databases">
        <authorList>
            <person name="Macas J."/>
            <person name="Novak P."/>
            <person name="Neumann P."/>
        </authorList>
    </citation>
    <scope>NUCLEOTIDE SEQUENCE</scope>
</reference>
<evidence type="ECO:0000313" key="2">
    <source>
        <dbReference type="Proteomes" id="UP001152484"/>
    </source>
</evidence>
<proteinExistence type="predicted"/>
<comment type="caution">
    <text evidence="1">The sequence shown here is derived from an EMBL/GenBank/DDBJ whole genome shotgun (WGS) entry which is preliminary data.</text>
</comment>